<organism evidence="2 3">
    <name type="scientific">Vigna radiata var. radiata</name>
    <name type="common">Mung bean</name>
    <name type="synonym">Phaseolus aureus</name>
    <dbReference type="NCBI Taxonomy" id="3916"/>
    <lineage>
        <taxon>Eukaryota</taxon>
        <taxon>Viridiplantae</taxon>
        <taxon>Streptophyta</taxon>
        <taxon>Embryophyta</taxon>
        <taxon>Tracheophyta</taxon>
        <taxon>Spermatophyta</taxon>
        <taxon>Magnoliopsida</taxon>
        <taxon>eudicotyledons</taxon>
        <taxon>Gunneridae</taxon>
        <taxon>Pentapetalae</taxon>
        <taxon>rosids</taxon>
        <taxon>fabids</taxon>
        <taxon>Fabales</taxon>
        <taxon>Fabaceae</taxon>
        <taxon>Papilionoideae</taxon>
        <taxon>50 kb inversion clade</taxon>
        <taxon>NPAAA clade</taxon>
        <taxon>indigoferoid/millettioid clade</taxon>
        <taxon>Phaseoleae</taxon>
        <taxon>Vigna</taxon>
    </lineage>
</organism>
<feature type="compositionally biased region" description="Polar residues" evidence="1">
    <location>
        <begin position="1"/>
        <end position="13"/>
    </location>
</feature>
<feature type="compositionally biased region" description="Basic and acidic residues" evidence="1">
    <location>
        <begin position="26"/>
        <end position="43"/>
    </location>
</feature>
<name>A0A1S3T8H1_VIGRR</name>
<protein>
    <submittedName>
        <fullName evidence="3">Uncharacterized protein LOC106752799</fullName>
    </submittedName>
</protein>
<dbReference type="OrthoDB" id="1434017at2759"/>
<keyword evidence="2" id="KW-1185">Reference proteome</keyword>
<gene>
    <name evidence="3" type="primary">LOC106752799</name>
</gene>
<dbReference type="KEGG" id="vra:106752799"/>
<reference evidence="3" key="1">
    <citation type="submission" date="2025-08" db="UniProtKB">
        <authorList>
            <consortium name="RefSeq"/>
        </authorList>
    </citation>
    <scope>IDENTIFICATION</scope>
    <source>
        <tissue evidence="3">Leaf</tissue>
    </source>
</reference>
<dbReference type="AlphaFoldDB" id="A0A1S3T8H1"/>
<sequence>MGNCGSNPKTNEGPSDIPEPVTQEVEVQHKESEANIENKIEETLTDAENKSLRNLLDEKVDEALKTEEVKDEAKAEEAQSGVVKVEEEKPKAEEVTKTEA</sequence>
<feature type="compositionally biased region" description="Basic and acidic residues" evidence="1">
    <location>
        <begin position="67"/>
        <end position="77"/>
    </location>
</feature>
<evidence type="ECO:0000256" key="1">
    <source>
        <dbReference type="SAM" id="MobiDB-lite"/>
    </source>
</evidence>
<dbReference type="Proteomes" id="UP000087766">
    <property type="component" value="Unplaced"/>
</dbReference>
<feature type="compositionally biased region" description="Basic and acidic residues" evidence="1">
    <location>
        <begin position="84"/>
        <end position="100"/>
    </location>
</feature>
<evidence type="ECO:0000313" key="2">
    <source>
        <dbReference type="Proteomes" id="UP000087766"/>
    </source>
</evidence>
<evidence type="ECO:0000313" key="3">
    <source>
        <dbReference type="RefSeq" id="XP_014490058.1"/>
    </source>
</evidence>
<dbReference type="GeneID" id="106752799"/>
<dbReference type="RefSeq" id="XP_014490058.1">
    <property type="nucleotide sequence ID" value="XM_014634572.2"/>
</dbReference>
<proteinExistence type="predicted"/>
<feature type="region of interest" description="Disordered" evidence="1">
    <location>
        <begin position="67"/>
        <end position="100"/>
    </location>
</feature>
<accession>A0A1S3T8H1</accession>
<feature type="region of interest" description="Disordered" evidence="1">
    <location>
        <begin position="1"/>
        <end position="43"/>
    </location>
</feature>